<evidence type="ECO:0000256" key="8">
    <source>
        <dbReference type="SAM" id="Phobius"/>
    </source>
</evidence>
<dbReference type="InterPro" id="IPR015720">
    <property type="entry name" value="Emp24-like"/>
</dbReference>
<reference evidence="10" key="2">
    <citation type="submission" date="2017-06" db="EMBL/GenBank/DDBJ databases">
        <title>WGS assembly of Brachypodium distachyon.</title>
        <authorList>
            <consortium name="The International Brachypodium Initiative"/>
            <person name="Lucas S."/>
            <person name="Harmon-Smith M."/>
            <person name="Lail K."/>
            <person name="Tice H."/>
            <person name="Grimwood J."/>
            <person name="Bruce D."/>
            <person name="Barry K."/>
            <person name="Shu S."/>
            <person name="Lindquist E."/>
            <person name="Wang M."/>
            <person name="Pitluck S."/>
            <person name="Vogel J.P."/>
            <person name="Garvin D.F."/>
            <person name="Mockler T.C."/>
            <person name="Schmutz J."/>
            <person name="Rokhsar D."/>
            <person name="Bevan M.W."/>
        </authorList>
    </citation>
    <scope>NUCLEOTIDE SEQUENCE</scope>
    <source>
        <strain evidence="10">Bd21</strain>
    </source>
</reference>
<feature type="domain" description="GOLD" evidence="9">
    <location>
        <begin position="1"/>
        <end position="96"/>
    </location>
</feature>
<evidence type="ECO:0000313" key="11">
    <source>
        <dbReference type="EnsemblPlants" id="KQJ98601"/>
    </source>
</evidence>
<keyword evidence="4" id="KW-0732">Signal</keyword>
<dbReference type="AlphaFoldDB" id="A0A0Q3QA86"/>
<keyword evidence="12" id="KW-1185">Reference proteome</keyword>
<accession>A0A0Q3QA86</accession>
<dbReference type="Gramene" id="KQJ98601">
    <property type="protein sequence ID" value="KQJ98601"/>
    <property type="gene ID" value="BRADI_3g37960v3"/>
</dbReference>
<dbReference type="GO" id="GO:0016020">
    <property type="term" value="C:membrane"/>
    <property type="evidence" value="ECO:0007669"/>
    <property type="project" value="UniProtKB-SubCell"/>
</dbReference>
<evidence type="ECO:0000313" key="12">
    <source>
        <dbReference type="Proteomes" id="UP000008810"/>
    </source>
</evidence>
<gene>
    <name evidence="10" type="ORF">BRADI_3g37960v3</name>
</gene>
<dbReference type="EMBL" id="CM000882">
    <property type="protein sequence ID" value="KQJ98601.1"/>
    <property type="molecule type" value="Genomic_DNA"/>
</dbReference>
<evidence type="ECO:0000256" key="1">
    <source>
        <dbReference type="ARBA" id="ARBA00004479"/>
    </source>
</evidence>
<evidence type="ECO:0000256" key="4">
    <source>
        <dbReference type="ARBA" id="ARBA00022729"/>
    </source>
</evidence>
<dbReference type="PANTHER" id="PTHR22811">
    <property type="entry name" value="TRANSMEMBRANE EMP24 DOMAIN-CONTAINING PROTEIN"/>
    <property type="match status" value="1"/>
</dbReference>
<comment type="subcellular location">
    <subcellularLocation>
        <location evidence="1 7">Membrane</location>
        <topology evidence="1 7">Single-pass type I membrane protein</topology>
    </subcellularLocation>
</comment>
<keyword evidence="5 8" id="KW-1133">Transmembrane helix</keyword>
<dbReference type="SMART" id="SM01190">
    <property type="entry name" value="EMP24_GP25L"/>
    <property type="match status" value="1"/>
</dbReference>
<dbReference type="STRING" id="15368.A0A0Q3QA86"/>
<sequence length="146" mass="16637">MGDYAILFEEQPTRPMVPAKVKSPYGNVLHRSSRVTQGQFAFTTAKAGMYQACFLTDTTDMVINLNLDWKLGIAAKDWDALAKKEKLEGVALELVKHQLEEAMAEISEWTNSKVTWLSLMSLAVCIIVSYAQLWYLNQFFRKKKLI</sequence>
<dbReference type="PROSITE" id="PS50866">
    <property type="entry name" value="GOLD"/>
    <property type="match status" value="1"/>
</dbReference>
<reference evidence="11" key="3">
    <citation type="submission" date="2018-08" db="UniProtKB">
        <authorList>
            <consortium name="EnsemblPlants"/>
        </authorList>
    </citation>
    <scope>IDENTIFICATION</scope>
    <source>
        <strain evidence="11">cv. Bd21</strain>
    </source>
</reference>
<keyword evidence="3 7" id="KW-0812">Transmembrane</keyword>
<dbReference type="InterPro" id="IPR009038">
    <property type="entry name" value="GOLD_dom"/>
</dbReference>
<organism evidence="10">
    <name type="scientific">Brachypodium distachyon</name>
    <name type="common">Purple false brome</name>
    <name type="synonym">Trachynia distachya</name>
    <dbReference type="NCBI Taxonomy" id="15368"/>
    <lineage>
        <taxon>Eukaryota</taxon>
        <taxon>Viridiplantae</taxon>
        <taxon>Streptophyta</taxon>
        <taxon>Embryophyta</taxon>
        <taxon>Tracheophyta</taxon>
        <taxon>Spermatophyta</taxon>
        <taxon>Magnoliopsida</taxon>
        <taxon>Liliopsida</taxon>
        <taxon>Poales</taxon>
        <taxon>Poaceae</taxon>
        <taxon>BOP clade</taxon>
        <taxon>Pooideae</taxon>
        <taxon>Stipodae</taxon>
        <taxon>Brachypodieae</taxon>
        <taxon>Brachypodium</taxon>
    </lineage>
</organism>
<evidence type="ECO:0000256" key="2">
    <source>
        <dbReference type="ARBA" id="ARBA00007104"/>
    </source>
</evidence>
<proteinExistence type="inferred from homology"/>
<reference evidence="10 11" key="1">
    <citation type="journal article" date="2010" name="Nature">
        <title>Genome sequencing and analysis of the model grass Brachypodium distachyon.</title>
        <authorList>
            <consortium name="International Brachypodium Initiative"/>
        </authorList>
    </citation>
    <scope>NUCLEOTIDE SEQUENCE [LARGE SCALE GENOMIC DNA]</scope>
    <source>
        <strain evidence="10 11">Bd21</strain>
    </source>
</reference>
<dbReference type="EnsemblPlants" id="KQJ98601">
    <property type="protein sequence ID" value="KQJ98601"/>
    <property type="gene ID" value="BRADI_3g37960v3"/>
</dbReference>
<dbReference type="Pfam" id="PF01105">
    <property type="entry name" value="EMP24_GP25L"/>
    <property type="match status" value="2"/>
</dbReference>
<evidence type="ECO:0000256" key="6">
    <source>
        <dbReference type="ARBA" id="ARBA00023136"/>
    </source>
</evidence>
<name>A0A0Q3QA86_BRADI</name>
<dbReference type="InParanoid" id="A0A0Q3QA86"/>
<evidence type="ECO:0000256" key="5">
    <source>
        <dbReference type="ARBA" id="ARBA00022989"/>
    </source>
</evidence>
<evidence type="ECO:0000256" key="3">
    <source>
        <dbReference type="ARBA" id="ARBA00022692"/>
    </source>
</evidence>
<evidence type="ECO:0000256" key="7">
    <source>
        <dbReference type="RuleBase" id="RU003827"/>
    </source>
</evidence>
<evidence type="ECO:0000259" key="9">
    <source>
        <dbReference type="PROSITE" id="PS50866"/>
    </source>
</evidence>
<feature type="transmembrane region" description="Helical" evidence="8">
    <location>
        <begin position="116"/>
        <end position="136"/>
    </location>
</feature>
<evidence type="ECO:0000313" key="10">
    <source>
        <dbReference type="EMBL" id="KQJ98601.1"/>
    </source>
</evidence>
<comment type="similarity">
    <text evidence="2 7">Belongs to the EMP24/GP25L family.</text>
</comment>
<dbReference type="OrthoDB" id="759142at2759"/>
<protein>
    <recommendedName>
        <fullName evidence="9">GOLD domain-containing protein</fullName>
    </recommendedName>
</protein>
<dbReference type="Proteomes" id="UP000008810">
    <property type="component" value="Chromosome 3"/>
</dbReference>
<keyword evidence="6 8" id="KW-0472">Membrane</keyword>